<dbReference type="PRINTS" id="PR00463">
    <property type="entry name" value="EP450I"/>
</dbReference>
<keyword evidence="10 13" id="KW-0408">Iron</keyword>
<evidence type="ECO:0000313" key="15">
    <source>
        <dbReference type="Ensembl" id="ENSECRP00000000245.1"/>
    </source>
</evidence>
<dbReference type="PANTHER" id="PTHR24300:SF153">
    <property type="entry name" value="CYTOCHROME P450 2G1-LIKE-RELATED"/>
    <property type="match status" value="1"/>
</dbReference>
<keyword evidence="7" id="KW-0256">Endoplasmic reticulum</keyword>
<dbReference type="Proteomes" id="UP000694620">
    <property type="component" value="Chromosome 1"/>
</dbReference>
<reference evidence="15" key="1">
    <citation type="submission" date="2021-06" db="EMBL/GenBank/DDBJ databases">
        <authorList>
            <consortium name="Wellcome Sanger Institute Data Sharing"/>
        </authorList>
    </citation>
    <scope>NUCLEOTIDE SEQUENCE [LARGE SCALE GENOMIC DNA]</scope>
</reference>
<comment type="subcellular location">
    <subcellularLocation>
        <location evidence="3">Endoplasmic reticulum membrane</location>
        <topology evidence="3">Peripheral membrane protein</topology>
    </subcellularLocation>
    <subcellularLocation>
        <location evidence="2">Microsome membrane</location>
        <topology evidence="2">Peripheral membrane protein</topology>
    </subcellularLocation>
</comment>
<dbReference type="PRINTS" id="PR00385">
    <property type="entry name" value="P450"/>
</dbReference>
<reference evidence="15" key="2">
    <citation type="submission" date="2025-08" db="UniProtKB">
        <authorList>
            <consortium name="Ensembl"/>
        </authorList>
    </citation>
    <scope>IDENTIFICATION</scope>
</reference>
<feature type="binding site" description="axial binding residue" evidence="13">
    <location>
        <position position="97"/>
    </location>
    <ligand>
        <name>heme</name>
        <dbReference type="ChEBI" id="CHEBI:30413"/>
    </ligand>
    <ligandPart>
        <name>Fe</name>
        <dbReference type="ChEBI" id="CHEBI:18248"/>
    </ligandPart>
</feature>
<keyword evidence="11 14" id="KW-0503">Monooxygenase</keyword>
<name>A0A8C4X2A9_ERPCA</name>
<keyword evidence="16" id="KW-1185">Reference proteome</keyword>
<reference evidence="15" key="3">
    <citation type="submission" date="2025-09" db="UniProtKB">
        <authorList>
            <consortium name="Ensembl"/>
        </authorList>
    </citation>
    <scope>IDENTIFICATION</scope>
</reference>
<evidence type="ECO:0000256" key="10">
    <source>
        <dbReference type="ARBA" id="ARBA00023004"/>
    </source>
</evidence>
<dbReference type="InterPro" id="IPR001128">
    <property type="entry name" value="Cyt_P450"/>
</dbReference>
<keyword evidence="6 13" id="KW-0479">Metal-binding</keyword>
<evidence type="ECO:0000256" key="1">
    <source>
        <dbReference type="ARBA" id="ARBA00001971"/>
    </source>
</evidence>
<dbReference type="InterPro" id="IPR050182">
    <property type="entry name" value="Cytochrome_P450_fam2"/>
</dbReference>
<keyword evidence="5 13" id="KW-0349">Heme</keyword>
<dbReference type="GO" id="GO:0006805">
    <property type="term" value="P:xenobiotic metabolic process"/>
    <property type="evidence" value="ECO:0007669"/>
    <property type="project" value="TreeGrafter"/>
</dbReference>
<dbReference type="PANTHER" id="PTHR24300">
    <property type="entry name" value="CYTOCHROME P450 508A4-RELATED"/>
    <property type="match status" value="1"/>
</dbReference>
<dbReference type="GO" id="GO:0005506">
    <property type="term" value="F:iron ion binding"/>
    <property type="evidence" value="ECO:0007669"/>
    <property type="project" value="InterPro"/>
</dbReference>
<dbReference type="FunFam" id="1.10.630.10:FF:000238">
    <property type="entry name" value="Cytochrome P450 2A6"/>
    <property type="match status" value="1"/>
</dbReference>
<dbReference type="AlphaFoldDB" id="A0A8C4X2A9"/>
<dbReference type="PROSITE" id="PS00086">
    <property type="entry name" value="CYTOCHROME_P450"/>
    <property type="match status" value="1"/>
</dbReference>
<evidence type="ECO:0000256" key="11">
    <source>
        <dbReference type="ARBA" id="ARBA00023033"/>
    </source>
</evidence>
<dbReference type="Gene3D" id="1.10.630.10">
    <property type="entry name" value="Cytochrome P450"/>
    <property type="match status" value="1"/>
</dbReference>
<dbReference type="InterPro" id="IPR017972">
    <property type="entry name" value="Cyt_P450_CS"/>
</dbReference>
<evidence type="ECO:0000313" key="16">
    <source>
        <dbReference type="Proteomes" id="UP000694620"/>
    </source>
</evidence>
<organism evidence="15 16">
    <name type="scientific">Erpetoichthys calabaricus</name>
    <name type="common">Rope fish</name>
    <name type="synonym">Calamoichthys calabaricus</name>
    <dbReference type="NCBI Taxonomy" id="27687"/>
    <lineage>
        <taxon>Eukaryota</taxon>
        <taxon>Metazoa</taxon>
        <taxon>Chordata</taxon>
        <taxon>Craniata</taxon>
        <taxon>Vertebrata</taxon>
        <taxon>Euteleostomi</taxon>
        <taxon>Actinopterygii</taxon>
        <taxon>Polypteriformes</taxon>
        <taxon>Polypteridae</taxon>
        <taxon>Erpetoichthys</taxon>
    </lineage>
</organism>
<sequence>MKHRKKMPFTDAVIHECQRFLDVVPLNIFHCTTAMINFRGYTIPKGTVVIPLLHSVLFDKTKWETPHSFNPGHFLDENNCFKMNPAFMPFSAGKRSCVGENLARMKLFLFFSTLLQNFTFSSTDDPANIHISPVAGSFIKLPRLYKLLVKSRA</sequence>
<dbReference type="GO" id="GO:0016712">
    <property type="term" value="F:oxidoreductase activity, acting on paired donors, with incorporation or reduction of molecular oxygen, reduced flavin or flavoprotein as one donor, and incorporation of one atom of oxygen"/>
    <property type="evidence" value="ECO:0007669"/>
    <property type="project" value="TreeGrafter"/>
</dbReference>
<evidence type="ECO:0008006" key="17">
    <source>
        <dbReference type="Google" id="ProtNLM"/>
    </source>
</evidence>
<dbReference type="GO" id="GO:0005789">
    <property type="term" value="C:endoplasmic reticulum membrane"/>
    <property type="evidence" value="ECO:0007669"/>
    <property type="project" value="UniProtKB-SubCell"/>
</dbReference>
<accession>A0A8C4X2A9</accession>
<evidence type="ECO:0000256" key="4">
    <source>
        <dbReference type="ARBA" id="ARBA00010617"/>
    </source>
</evidence>
<evidence type="ECO:0000256" key="13">
    <source>
        <dbReference type="PIRSR" id="PIRSR602401-1"/>
    </source>
</evidence>
<evidence type="ECO:0000256" key="6">
    <source>
        <dbReference type="ARBA" id="ARBA00022723"/>
    </source>
</evidence>
<dbReference type="GO" id="GO:0006082">
    <property type="term" value="P:organic acid metabolic process"/>
    <property type="evidence" value="ECO:0007669"/>
    <property type="project" value="TreeGrafter"/>
</dbReference>
<dbReference type="Pfam" id="PF00067">
    <property type="entry name" value="p450"/>
    <property type="match status" value="1"/>
</dbReference>
<evidence type="ECO:0000256" key="5">
    <source>
        <dbReference type="ARBA" id="ARBA00022617"/>
    </source>
</evidence>
<keyword evidence="8" id="KW-0492">Microsome</keyword>
<comment type="similarity">
    <text evidence="4 14">Belongs to the cytochrome P450 family.</text>
</comment>
<proteinExistence type="inferred from homology"/>
<evidence type="ECO:0000256" key="2">
    <source>
        <dbReference type="ARBA" id="ARBA00004174"/>
    </source>
</evidence>
<dbReference type="InterPro" id="IPR036396">
    <property type="entry name" value="Cyt_P450_sf"/>
</dbReference>
<keyword evidence="9 14" id="KW-0560">Oxidoreductase</keyword>
<evidence type="ECO:0000256" key="3">
    <source>
        <dbReference type="ARBA" id="ARBA00004406"/>
    </source>
</evidence>
<comment type="cofactor">
    <cofactor evidence="1 13">
        <name>heme</name>
        <dbReference type="ChEBI" id="CHEBI:30413"/>
    </cofactor>
</comment>
<evidence type="ECO:0000256" key="8">
    <source>
        <dbReference type="ARBA" id="ARBA00022848"/>
    </source>
</evidence>
<dbReference type="GeneTree" id="ENSGT00940000162064"/>
<dbReference type="GO" id="GO:0020037">
    <property type="term" value="F:heme binding"/>
    <property type="evidence" value="ECO:0007669"/>
    <property type="project" value="InterPro"/>
</dbReference>
<evidence type="ECO:0000256" key="12">
    <source>
        <dbReference type="ARBA" id="ARBA00023136"/>
    </source>
</evidence>
<dbReference type="SUPFAM" id="SSF48264">
    <property type="entry name" value="Cytochrome P450"/>
    <property type="match status" value="1"/>
</dbReference>
<evidence type="ECO:0000256" key="7">
    <source>
        <dbReference type="ARBA" id="ARBA00022824"/>
    </source>
</evidence>
<dbReference type="Ensembl" id="ENSECRT00000000251.1">
    <property type="protein sequence ID" value="ENSECRP00000000245.1"/>
    <property type="gene ID" value="ENSECRG00000000136.1"/>
</dbReference>
<protein>
    <recommendedName>
        <fullName evidence="17">Cytochrome P450</fullName>
    </recommendedName>
</protein>
<keyword evidence="12" id="KW-0472">Membrane</keyword>
<dbReference type="InterPro" id="IPR002401">
    <property type="entry name" value="Cyt_P450_E_grp-I"/>
</dbReference>
<evidence type="ECO:0000256" key="14">
    <source>
        <dbReference type="RuleBase" id="RU000461"/>
    </source>
</evidence>
<evidence type="ECO:0000256" key="9">
    <source>
        <dbReference type="ARBA" id="ARBA00023002"/>
    </source>
</evidence>